<accession>A0A9X1UUR8</accession>
<comment type="caution">
    <text evidence="2">The sequence shown here is derived from an EMBL/GenBank/DDBJ whole genome shotgun (WGS) entry which is preliminary data.</text>
</comment>
<dbReference type="AlphaFoldDB" id="A0A9X1UUR8"/>
<keyword evidence="1" id="KW-0472">Membrane</keyword>
<dbReference type="Proteomes" id="UP001139344">
    <property type="component" value="Unassembled WGS sequence"/>
</dbReference>
<reference evidence="2" key="1">
    <citation type="submission" date="2021-12" db="EMBL/GenBank/DDBJ databases">
        <title>Description of Gramella crocea sp. nov., a new bacterium isolated from activated sludge.</title>
        <authorList>
            <person name="Zhang X."/>
        </authorList>
    </citation>
    <scope>NUCLEOTIDE SEQUENCE</scope>
    <source>
        <strain evidence="2">YB25</strain>
    </source>
</reference>
<evidence type="ECO:0000256" key="1">
    <source>
        <dbReference type="SAM" id="Phobius"/>
    </source>
</evidence>
<evidence type="ECO:0000313" key="2">
    <source>
        <dbReference type="EMBL" id="MCG9970722.1"/>
    </source>
</evidence>
<evidence type="ECO:0000313" key="3">
    <source>
        <dbReference type="Proteomes" id="UP001139344"/>
    </source>
</evidence>
<organism evidence="2 3">
    <name type="scientific">Christiangramia crocea</name>
    <dbReference type="NCBI Taxonomy" id="2904124"/>
    <lineage>
        <taxon>Bacteria</taxon>
        <taxon>Pseudomonadati</taxon>
        <taxon>Bacteroidota</taxon>
        <taxon>Flavobacteriia</taxon>
        <taxon>Flavobacteriales</taxon>
        <taxon>Flavobacteriaceae</taxon>
        <taxon>Christiangramia</taxon>
    </lineage>
</organism>
<dbReference type="RefSeq" id="WP_240096290.1">
    <property type="nucleotide sequence ID" value="NZ_JAJSON010000010.1"/>
</dbReference>
<name>A0A9X1UUR8_9FLAO</name>
<keyword evidence="1" id="KW-1133">Transmembrane helix</keyword>
<keyword evidence="1" id="KW-0812">Transmembrane</keyword>
<keyword evidence="3" id="KW-1185">Reference proteome</keyword>
<proteinExistence type="predicted"/>
<feature type="transmembrane region" description="Helical" evidence="1">
    <location>
        <begin position="87"/>
        <end position="106"/>
    </location>
</feature>
<protein>
    <submittedName>
        <fullName evidence="2">Uncharacterized protein</fullName>
    </submittedName>
</protein>
<gene>
    <name evidence="2" type="ORF">LU635_03650</name>
</gene>
<sequence length="122" mass="13958">MNDHKLTQMLLQFRTSSLFPALESDMDKRILRELQRYYLVRVNSKGDWIVTRKGEEALKIGVKKYIKAERFEARLAKEAPGLKKQKNILLTLIVVLIGLLVFMVIASPEIIVNGFAELLSAI</sequence>
<dbReference type="EMBL" id="JAJSON010000010">
    <property type="protein sequence ID" value="MCG9970722.1"/>
    <property type="molecule type" value="Genomic_DNA"/>
</dbReference>